<dbReference type="InterPro" id="IPR021354">
    <property type="entry name" value="DUF2975"/>
</dbReference>
<accession>A0ABT6YGS3</accession>
<feature type="transmembrane region" description="Helical" evidence="1">
    <location>
        <begin position="106"/>
        <end position="123"/>
    </location>
</feature>
<dbReference type="EMBL" id="JASHID010000001">
    <property type="protein sequence ID" value="MDI9862784.1"/>
    <property type="molecule type" value="Genomic_DNA"/>
</dbReference>
<comment type="caution">
    <text evidence="2">The sequence shown here is derived from an EMBL/GenBank/DDBJ whole genome shotgun (WGS) entry which is preliminary data.</text>
</comment>
<keyword evidence="1" id="KW-1133">Transmembrane helix</keyword>
<feature type="transmembrane region" description="Helical" evidence="1">
    <location>
        <begin position="12"/>
        <end position="39"/>
    </location>
</feature>
<keyword evidence="1" id="KW-0812">Transmembrane</keyword>
<name>A0ABT6YGS3_9BACT</name>
<reference evidence="2 3" key="1">
    <citation type="submission" date="2023-05" db="EMBL/GenBank/DDBJ databases">
        <title>Novel species of genus Flectobacillus isolated from stream in China.</title>
        <authorList>
            <person name="Lu H."/>
        </authorList>
    </citation>
    <scope>NUCLEOTIDE SEQUENCE [LARGE SCALE GENOMIC DNA]</scope>
    <source>
        <strain evidence="2 3">DC10W</strain>
    </source>
</reference>
<proteinExistence type="predicted"/>
<dbReference type="RefSeq" id="WP_283368147.1">
    <property type="nucleotide sequence ID" value="NZ_JASHID010000001.1"/>
</dbReference>
<keyword evidence="1" id="KW-0472">Membrane</keyword>
<dbReference type="Proteomes" id="UP001236569">
    <property type="component" value="Unassembled WGS sequence"/>
</dbReference>
<dbReference type="Pfam" id="PF11188">
    <property type="entry name" value="DUF2975"/>
    <property type="match status" value="1"/>
</dbReference>
<gene>
    <name evidence="2" type="ORF">QM480_00505</name>
</gene>
<organism evidence="2 3">
    <name type="scientific">Flectobacillus longus</name>
    <dbReference type="NCBI Taxonomy" id="2984207"/>
    <lineage>
        <taxon>Bacteria</taxon>
        <taxon>Pseudomonadati</taxon>
        <taxon>Bacteroidota</taxon>
        <taxon>Cytophagia</taxon>
        <taxon>Cytophagales</taxon>
        <taxon>Flectobacillaceae</taxon>
        <taxon>Flectobacillus</taxon>
    </lineage>
</organism>
<protein>
    <submittedName>
        <fullName evidence="2">DUF2975 domain-containing protein</fullName>
    </submittedName>
</protein>
<feature type="transmembrane region" description="Helical" evidence="1">
    <location>
        <begin position="62"/>
        <end position="86"/>
    </location>
</feature>
<evidence type="ECO:0000313" key="3">
    <source>
        <dbReference type="Proteomes" id="UP001236569"/>
    </source>
</evidence>
<evidence type="ECO:0000256" key="1">
    <source>
        <dbReference type="SAM" id="Phobius"/>
    </source>
</evidence>
<sequence length="178" mass="20268">MSSKNNFVFKGLHAVAWIIFVGLCIEAGGLVVNFIFSIYKPEFVQNLYQKLDLSDMYRRSKWAFGCMYSFILVIAFLKAYLFYVVIKLMSKLNLSKPFNDFTSAQITQISYYTLIIGIGSYIAQQSAKNLQHHGYLVKNLNPFWADSQAFILMAAVISVIATIFKKGVEIQNENDLTV</sequence>
<feature type="transmembrane region" description="Helical" evidence="1">
    <location>
        <begin position="143"/>
        <end position="164"/>
    </location>
</feature>
<keyword evidence="3" id="KW-1185">Reference proteome</keyword>
<evidence type="ECO:0000313" key="2">
    <source>
        <dbReference type="EMBL" id="MDI9862784.1"/>
    </source>
</evidence>